<evidence type="ECO:0008006" key="3">
    <source>
        <dbReference type="Google" id="ProtNLM"/>
    </source>
</evidence>
<protein>
    <recommendedName>
        <fullName evidence="3">Competence protein CoiA-like family protein</fullName>
    </recommendedName>
</protein>
<reference evidence="1" key="1">
    <citation type="journal article" date="2016" name="Front. Microbiol.">
        <title>Genome Sequence of the Piezophilic, Mesophilic Sulfate-Reducing Bacterium Desulfovibrio indicus J2T.</title>
        <authorList>
            <person name="Cao J."/>
            <person name="Maignien L."/>
            <person name="Shao Z."/>
            <person name="Alain K."/>
            <person name="Jebbar M."/>
        </authorList>
    </citation>
    <scope>NUCLEOTIDE SEQUENCE</scope>
    <source>
        <strain evidence="1">JCM 32048</strain>
    </source>
</reference>
<evidence type="ECO:0000313" key="1">
    <source>
        <dbReference type="EMBL" id="GJD65794.1"/>
    </source>
</evidence>
<reference evidence="1" key="2">
    <citation type="submission" date="2021-08" db="EMBL/GenBank/DDBJ databases">
        <authorList>
            <person name="Tani A."/>
            <person name="Ola A."/>
            <person name="Ogura Y."/>
            <person name="Katsura K."/>
            <person name="Hayashi T."/>
        </authorList>
    </citation>
    <scope>NUCLEOTIDE SEQUENCE</scope>
    <source>
        <strain evidence="1">JCM 32048</strain>
    </source>
</reference>
<evidence type="ECO:0000313" key="2">
    <source>
        <dbReference type="Proteomes" id="UP001055286"/>
    </source>
</evidence>
<proteinExistence type="predicted"/>
<keyword evidence="2" id="KW-1185">Reference proteome</keyword>
<gene>
    <name evidence="1" type="ORF">MPEAHAMD_5990</name>
</gene>
<name>A0AA37HHR3_9HYPH</name>
<dbReference type="EMBL" id="BPQJ01000047">
    <property type="protein sequence ID" value="GJD65794.1"/>
    <property type="molecule type" value="Genomic_DNA"/>
</dbReference>
<accession>A0AA37HHR3</accession>
<dbReference type="Proteomes" id="UP001055286">
    <property type="component" value="Unassembled WGS sequence"/>
</dbReference>
<sequence length="305" mass="33641">MVISRRSDPVGMHATGWAGSDSLVFGERPDGTILHISEVCSGLACNCACPGCKAPLVARKGDLKDHHFGHYGTAETPACQTGAETALHKFAKDCLARRLELFLPAVERAVGTSARARYLGEMFHFDAALLEHRLATIVPNVIVHKGERDLLVELRVSHPCDTVKIADIADLNIAAVEIDLSHLPRDVTRLSLEEAIITQAPRRWLYKPKSRAKFGEEGTQQKATVAPHRFAILVRAYKRSGFRQIDKGHQADLTGRFRSPRSVQAAWIRARWLRPCGVLPRKSPVSGSTISLRCRHPRAGRGACR</sequence>
<dbReference type="AlphaFoldDB" id="A0AA37HHR3"/>
<comment type="caution">
    <text evidence="1">The sequence shown here is derived from an EMBL/GenBank/DDBJ whole genome shotgun (WGS) entry which is preliminary data.</text>
</comment>
<organism evidence="1 2">
    <name type="scientific">Methylobacterium frigidaeris</name>
    <dbReference type="NCBI Taxonomy" id="2038277"/>
    <lineage>
        <taxon>Bacteria</taxon>
        <taxon>Pseudomonadati</taxon>
        <taxon>Pseudomonadota</taxon>
        <taxon>Alphaproteobacteria</taxon>
        <taxon>Hyphomicrobiales</taxon>
        <taxon>Methylobacteriaceae</taxon>
        <taxon>Methylobacterium</taxon>
    </lineage>
</organism>